<dbReference type="AlphaFoldDB" id="A0AAD1U9P8"/>
<gene>
    <name evidence="2" type="ORF">ECRASSUSDP1_LOCUS2875</name>
</gene>
<evidence type="ECO:0000313" key="2">
    <source>
        <dbReference type="EMBL" id="CAI2361564.1"/>
    </source>
</evidence>
<comment type="caution">
    <text evidence="2">The sequence shown here is derived from an EMBL/GenBank/DDBJ whole genome shotgun (WGS) entry which is preliminary data.</text>
</comment>
<organism evidence="2 3">
    <name type="scientific">Euplotes crassus</name>
    <dbReference type="NCBI Taxonomy" id="5936"/>
    <lineage>
        <taxon>Eukaryota</taxon>
        <taxon>Sar</taxon>
        <taxon>Alveolata</taxon>
        <taxon>Ciliophora</taxon>
        <taxon>Intramacronucleata</taxon>
        <taxon>Spirotrichea</taxon>
        <taxon>Hypotrichia</taxon>
        <taxon>Euplotida</taxon>
        <taxon>Euplotidae</taxon>
        <taxon>Moneuplotes</taxon>
    </lineage>
</organism>
<keyword evidence="3" id="KW-1185">Reference proteome</keyword>
<dbReference type="EMBL" id="CAMPGE010002753">
    <property type="protein sequence ID" value="CAI2361564.1"/>
    <property type="molecule type" value="Genomic_DNA"/>
</dbReference>
<proteinExistence type="predicted"/>
<reference evidence="2" key="1">
    <citation type="submission" date="2023-07" db="EMBL/GenBank/DDBJ databases">
        <authorList>
            <consortium name="AG Swart"/>
            <person name="Singh M."/>
            <person name="Singh A."/>
            <person name="Seah K."/>
            <person name="Emmerich C."/>
        </authorList>
    </citation>
    <scope>NUCLEOTIDE SEQUENCE</scope>
    <source>
        <strain evidence="2">DP1</strain>
    </source>
</reference>
<name>A0AAD1U9P8_EUPCR</name>
<sequence>MANIEDHITNLEFDLNGYKERLRSQLFEIEDSKGKDDQEYKAIEQQQKWCEVFEKIPDFSQLDLTQKKNKLKIEWIHFTIKEAELHKMPESHPRYCKILEFYYEYEDWVMKYMEYSQQTSKFEPGYLSKLVDEAKKLPIETSESIKTLEEDSEKFTRRENDCKKLIDDFYTLCKGEQEITDLETFEEKLQSLLDESVSIEYQNVNTQLQKIKWLIKIYNLVRSEEQDKFQVWQDAKDSDYAFEDKEIPFLCEFYSEYKKADIVYQFVKEVTNFNATSDCEKIKLSTLKAHLCDISTLRVTMDEEKQALEVILKDYEYIDVECSNMRAGMTYMDLCKLAQKISKFPIELRNKPQKVTKKKQKVEEVRQKIRDEKKRTEKIRFRRAKELIDEYHQACCVFIEGEELKTEFQKSSQIVKDLKEKINTTQCYKQEEIKEMQDQLKSVAVHMGRDEDLVRRDVWRIRTGFVLDKIKQHSSFVKVAPKHKLKWKAIEILSDPPDFPPVTGTKEYNQIRKVYEKIKRDVIEDKIKLCTTLGELRQAEEDLQHEIICFSQQLQDQKEIIKHKLEETFGESFELGRSAALDIHDEVDQENNRPPNSQKSDISKLSPPRSLQKEDLNLEDAQNYMEEIDDFHFEQFY</sequence>
<dbReference type="Proteomes" id="UP001295684">
    <property type="component" value="Unassembled WGS sequence"/>
</dbReference>
<feature type="region of interest" description="Disordered" evidence="1">
    <location>
        <begin position="586"/>
        <end position="610"/>
    </location>
</feature>
<protein>
    <submittedName>
        <fullName evidence="2">Uncharacterized protein</fullName>
    </submittedName>
</protein>
<accession>A0AAD1U9P8</accession>
<evidence type="ECO:0000256" key="1">
    <source>
        <dbReference type="SAM" id="MobiDB-lite"/>
    </source>
</evidence>
<evidence type="ECO:0000313" key="3">
    <source>
        <dbReference type="Proteomes" id="UP001295684"/>
    </source>
</evidence>